<gene>
    <name evidence="1" type="ORF">K490DRAFT_62107</name>
</gene>
<sequence length="129" mass="14524">MRIHEYASDRKAEVDILLDNNLCDECEFWTDDNNALCAFLALGQKSSKAIGLQYGISGHINRATLDIVVNGTLRKCRDYQSEAKDGIFRKSIFKKGCWKKDDGHTIQATNKTKELNADQIKSEDGRAVL</sequence>
<reference evidence="1" key="1">
    <citation type="journal article" date="2020" name="Stud. Mycol.">
        <title>101 Dothideomycetes genomes: a test case for predicting lifestyles and emergence of pathogens.</title>
        <authorList>
            <person name="Haridas S."/>
            <person name="Albert R."/>
            <person name="Binder M."/>
            <person name="Bloem J."/>
            <person name="Labutti K."/>
            <person name="Salamov A."/>
            <person name="Andreopoulos B."/>
            <person name="Baker S."/>
            <person name="Barry K."/>
            <person name="Bills G."/>
            <person name="Bluhm B."/>
            <person name="Cannon C."/>
            <person name="Castanera R."/>
            <person name="Culley D."/>
            <person name="Daum C."/>
            <person name="Ezra D."/>
            <person name="Gonzalez J."/>
            <person name="Henrissat B."/>
            <person name="Kuo A."/>
            <person name="Liang C."/>
            <person name="Lipzen A."/>
            <person name="Lutzoni F."/>
            <person name="Magnuson J."/>
            <person name="Mondo S."/>
            <person name="Nolan M."/>
            <person name="Ohm R."/>
            <person name="Pangilinan J."/>
            <person name="Park H.-J."/>
            <person name="Ramirez L."/>
            <person name="Alfaro M."/>
            <person name="Sun H."/>
            <person name="Tritt A."/>
            <person name="Yoshinaga Y."/>
            <person name="Zwiers L.-H."/>
            <person name="Turgeon B."/>
            <person name="Goodwin S."/>
            <person name="Spatafora J."/>
            <person name="Crous P."/>
            <person name="Grigoriev I."/>
        </authorList>
    </citation>
    <scope>NUCLEOTIDE SEQUENCE</scope>
    <source>
        <strain evidence="1">CBS 121410</strain>
    </source>
</reference>
<accession>A0A9P4LYY4</accession>
<evidence type="ECO:0000313" key="2">
    <source>
        <dbReference type="Proteomes" id="UP000799776"/>
    </source>
</evidence>
<dbReference type="AlphaFoldDB" id="A0A9P4LYY4"/>
<dbReference type="Proteomes" id="UP000799776">
    <property type="component" value="Unassembled WGS sequence"/>
</dbReference>
<dbReference type="EMBL" id="ML978712">
    <property type="protein sequence ID" value="KAF2090778.1"/>
    <property type="molecule type" value="Genomic_DNA"/>
</dbReference>
<proteinExistence type="predicted"/>
<name>A0A9P4LYY4_9PEZI</name>
<evidence type="ECO:0000313" key="1">
    <source>
        <dbReference type="EMBL" id="KAF2090778.1"/>
    </source>
</evidence>
<comment type="caution">
    <text evidence="1">The sequence shown here is derived from an EMBL/GenBank/DDBJ whole genome shotgun (WGS) entry which is preliminary data.</text>
</comment>
<protein>
    <submittedName>
        <fullName evidence="1">Uncharacterized protein</fullName>
    </submittedName>
</protein>
<organism evidence="1 2">
    <name type="scientific">Saccharata proteae CBS 121410</name>
    <dbReference type="NCBI Taxonomy" id="1314787"/>
    <lineage>
        <taxon>Eukaryota</taxon>
        <taxon>Fungi</taxon>
        <taxon>Dikarya</taxon>
        <taxon>Ascomycota</taxon>
        <taxon>Pezizomycotina</taxon>
        <taxon>Dothideomycetes</taxon>
        <taxon>Dothideomycetes incertae sedis</taxon>
        <taxon>Botryosphaeriales</taxon>
        <taxon>Saccharataceae</taxon>
        <taxon>Saccharata</taxon>
    </lineage>
</organism>
<keyword evidence="2" id="KW-1185">Reference proteome</keyword>